<protein>
    <submittedName>
        <fullName evidence="2">Energy transducer TonB</fullName>
    </submittedName>
</protein>
<comment type="caution">
    <text evidence="2">The sequence shown here is derived from an EMBL/GenBank/DDBJ whole genome shotgun (WGS) entry which is preliminary data.</text>
</comment>
<proteinExistence type="predicted"/>
<feature type="signal peptide" evidence="1">
    <location>
        <begin position="1"/>
        <end position="22"/>
    </location>
</feature>
<evidence type="ECO:0000313" key="2">
    <source>
        <dbReference type="EMBL" id="MCP1375786.1"/>
    </source>
</evidence>
<dbReference type="EMBL" id="JAMZEK010000004">
    <property type="protein sequence ID" value="MCP1375786.1"/>
    <property type="molecule type" value="Genomic_DNA"/>
</dbReference>
<keyword evidence="3" id="KW-1185">Reference proteome</keyword>
<reference evidence="2 3" key="1">
    <citation type="submission" date="2022-06" db="EMBL/GenBank/DDBJ databases">
        <title>Dyella sp. Sa strain:Sa Genome sequencing.</title>
        <authorList>
            <person name="Park S."/>
        </authorList>
    </citation>
    <scope>NUCLEOTIDE SEQUENCE [LARGE SCALE GENOMIC DNA]</scope>
    <source>
        <strain evidence="2 3">Sa</strain>
    </source>
</reference>
<name>A0ABT1FEH2_9GAMM</name>
<evidence type="ECO:0000313" key="3">
    <source>
        <dbReference type="Proteomes" id="UP001204615"/>
    </source>
</evidence>
<feature type="chain" id="PRO_5045484354" evidence="1">
    <location>
        <begin position="23"/>
        <end position="279"/>
    </location>
</feature>
<accession>A0ABT1FEH2</accession>
<gene>
    <name evidence="2" type="ORF">NC595_17190</name>
</gene>
<dbReference type="Proteomes" id="UP001204615">
    <property type="component" value="Unassembled WGS sequence"/>
</dbReference>
<sequence length="279" mass="30470">MGRRIVRIGCWMLLGLSMAAVAGVPPRPWASMLLSGTVAINPDGAVREVAMDHPEKIPPVVLDVIRQAAKGWRFKVDVTGKVVARARMSLRIVARPVERTKFSIEVEGMDFTEYGAADGEQILRKFMPAPSYPRDAISVGTSATVYVLARVGRDGHVLDAGAEQVNFTMDCPRDSRRGIANLFAHASESAIRHWTFVVPTKGALAGDPYWYVRIPVAFHLDYNGMAPRADDYATWQPYLPGKRRPLPWLKDQSLVASAPDAIPDGSPTVLGGTLQLVAP</sequence>
<dbReference type="RefSeq" id="WP_253568543.1">
    <property type="nucleotide sequence ID" value="NZ_JAMZEK010000004.1"/>
</dbReference>
<evidence type="ECO:0000256" key="1">
    <source>
        <dbReference type="SAM" id="SignalP"/>
    </source>
</evidence>
<keyword evidence="1" id="KW-0732">Signal</keyword>
<organism evidence="2 3">
    <name type="scientific">Dyella lutea</name>
    <dbReference type="NCBI Taxonomy" id="2950441"/>
    <lineage>
        <taxon>Bacteria</taxon>
        <taxon>Pseudomonadati</taxon>
        <taxon>Pseudomonadota</taxon>
        <taxon>Gammaproteobacteria</taxon>
        <taxon>Lysobacterales</taxon>
        <taxon>Rhodanobacteraceae</taxon>
        <taxon>Dyella</taxon>
    </lineage>
</organism>
<dbReference type="Gene3D" id="3.30.1150.10">
    <property type="match status" value="1"/>
</dbReference>